<keyword evidence="7 8" id="KW-0472">Membrane</keyword>
<feature type="transmembrane region" description="Helical" evidence="9">
    <location>
        <begin position="156"/>
        <end position="180"/>
    </location>
</feature>
<keyword evidence="2 8" id="KW-0813">Transport</keyword>
<dbReference type="InterPro" id="IPR004796">
    <property type="entry name" value="PTS_IIC_cello"/>
</dbReference>
<dbReference type="PANTHER" id="PTHR33989:SF4">
    <property type="entry name" value="PTS SYSTEM N,N'-DIACETYLCHITOBIOSE-SPECIFIC EIIC COMPONENT"/>
    <property type="match status" value="1"/>
</dbReference>
<organism evidence="11 14">
    <name type="scientific">Enterococcus casseliflavus</name>
    <name type="common">Enterococcus flavescens</name>
    <dbReference type="NCBI Taxonomy" id="37734"/>
    <lineage>
        <taxon>Bacteria</taxon>
        <taxon>Bacillati</taxon>
        <taxon>Bacillota</taxon>
        <taxon>Bacilli</taxon>
        <taxon>Lactobacillales</taxon>
        <taxon>Enterococcaceae</taxon>
        <taxon>Enterococcus</taxon>
    </lineage>
</organism>
<dbReference type="RefSeq" id="WP_005227532.1">
    <property type="nucleotide sequence ID" value="NZ_CABHBK010000005.1"/>
</dbReference>
<feature type="transmembrane region" description="Helical" evidence="9">
    <location>
        <begin position="28"/>
        <end position="49"/>
    </location>
</feature>
<dbReference type="GO" id="GO:0009401">
    <property type="term" value="P:phosphoenolpyruvate-dependent sugar phosphotransferase system"/>
    <property type="evidence" value="ECO:0007669"/>
    <property type="project" value="InterPro"/>
</dbReference>
<evidence type="ECO:0000256" key="7">
    <source>
        <dbReference type="ARBA" id="ARBA00023136"/>
    </source>
</evidence>
<evidence type="ECO:0000256" key="6">
    <source>
        <dbReference type="ARBA" id="ARBA00022989"/>
    </source>
</evidence>
<dbReference type="PROSITE" id="PS51105">
    <property type="entry name" value="PTS_EIIC_TYPE_3"/>
    <property type="match status" value="1"/>
</dbReference>
<feature type="transmembrane region" description="Helical" evidence="9">
    <location>
        <begin position="123"/>
        <end position="144"/>
    </location>
</feature>
<feature type="transmembrane region" description="Helical" evidence="9">
    <location>
        <begin position="323"/>
        <end position="351"/>
    </location>
</feature>
<evidence type="ECO:0000313" key="14">
    <source>
        <dbReference type="Proteomes" id="UP001268896"/>
    </source>
</evidence>
<feature type="transmembrane region" description="Helical" evidence="9">
    <location>
        <begin position="371"/>
        <end position="391"/>
    </location>
</feature>
<dbReference type="NCBIfam" id="TIGR00410">
    <property type="entry name" value="lacE"/>
    <property type="match status" value="1"/>
</dbReference>
<feature type="transmembrane region" description="Helical" evidence="9">
    <location>
        <begin position="69"/>
        <end position="87"/>
    </location>
</feature>
<evidence type="ECO:0000313" key="12">
    <source>
        <dbReference type="EMBL" id="QGN28466.1"/>
    </source>
</evidence>
<evidence type="ECO:0000313" key="13">
    <source>
        <dbReference type="Proteomes" id="UP000422837"/>
    </source>
</evidence>
<dbReference type="EMBL" id="JARQDV010000012">
    <property type="protein sequence ID" value="MDT2965791.1"/>
    <property type="molecule type" value="Genomic_DNA"/>
</dbReference>
<dbReference type="GO" id="GO:0008982">
    <property type="term" value="F:protein-N(PI)-phosphohistidine-sugar phosphotransferase activity"/>
    <property type="evidence" value="ECO:0007669"/>
    <property type="project" value="UniProtKB-UniRule"/>
</dbReference>
<accession>A0AAW8UVE5</accession>
<evidence type="ECO:0000256" key="5">
    <source>
        <dbReference type="ARBA" id="ARBA00022692"/>
    </source>
</evidence>
<keyword evidence="4 8" id="KW-0762">Sugar transport</keyword>
<evidence type="ECO:0000259" key="10">
    <source>
        <dbReference type="PROSITE" id="PS51105"/>
    </source>
</evidence>
<dbReference type="InterPro" id="IPR051088">
    <property type="entry name" value="PTS_Sugar-EIIC/EIIB"/>
</dbReference>
<dbReference type="GO" id="GO:0005886">
    <property type="term" value="C:plasma membrane"/>
    <property type="evidence" value="ECO:0007669"/>
    <property type="project" value="UniProtKB-SubCell"/>
</dbReference>
<evidence type="ECO:0000256" key="3">
    <source>
        <dbReference type="ARBA" id="ARBA00022475"/>
    </source>
</evidence>
<feature type="transmembrane region" description="Helical" evidence="9">
    <location>
        <begin position="200"/>
        <end position="221"/>
    </location>
</feature>
<evidence type="ECO:0000256" key="9">
    <source>
        <dbReference type="SAM" id="Phobius"/>
    </source>
</evidence>
<dbReference type="AlphaFoldDB" id="A0AAW8UVE5"/>
<evidence type="ECO:0000256" key="4">
    <source>
        <dbReference type="ARBA" id="ARBA00022597"/>
    </source>
</evidence>
<feature type="transmembrane region" description="Helical" evidence="9">
    <location>
        <begin position="263"/>
        <end position="284"/>
    </location>
</feature>
<comment type="function">
    <text evidence="8">The phosphoenolpyruvate-dependent sugar phosphotransferase system (PTS), a major carbohydrate active -transport system, catalyzes the phosphorylation of incoming sugar substrates concomitant with their translocation across the cell membrane.</text>
</comment>
<name>A0AAW8UVE5_ENTCA</name>
<dbReference type="GO" id="GO:1901264">
    <property type="term" value="P:carbohydrate derivative transport"/>
    <property type="evidence" value="ECO:0007669"/>
    <property type="project" value="TreeGrafter"/>
</dbReference>
<gene>
    <name evidence="12" type="ORF">GFU50_02560</name>
    <name evidence="11" type="ORF">P7I32_14435</name>
</gene>
<comment type="subcellular location">
    <subcellularLocation>
        <location evidence="1">Cell membrane</location>
        <topology evidence="1">Multi-pass membrane protein</topology>
    </subcellularLocation>
</comment>
<keyword evidence="6 9" id="KW-1133">Transmembrane helix</keyword>
<dbReference type="EMBL" id="CP046123">
    <property type="protein sequence ID" value="QGN28466.1"/>
    <property type="molecule type" value="Genomic_DNA"/>
</dbReference>
<reference evidence="12 13" key="1">
    <citation type="submission" date="2019-11" db="EMBL/GenBank/DDBJ databases">
        <title>Detection and genome characteristic of a blood enterococcus casselifavus isolate from Zhengzhou,china.</title>
        <authorList>
            <person name="Wen P."/>
        </authorList>
    </citation>
    <scope>NUCLEOTIDE SEQUENCE [LARGE SCALE GENOMIC DNA]</scope>
    <source>
        <strain evidence="12 13">EC291</strain>
    </source>
</reference>
<evidence type="ECO:0000313" key="11">
    <source>
        <dbReference type="EMBL" id="MDT2965791.1"/>
    </source>
</evidence>
<reference evidence="11" key="2">
    <citation type="submission" date="2023-03" db="EMBL/GenBank/DDBJ databases">
        <authorList>
            <person name="Shen W."/>
            <person name="Cai J."/>
        </authorList>
    </citation>
    <scope>NUCLEOTIDE SEQUENCE</scope>
    <source>
        <strain evidence="11">K72-2</strain>
    </source>
</reference>
<keyword evidence="5 9" id="KW-0812">Transmembrane</keyword>
<dbReference type="PIRSF" id="PIRSF006351">
    <property type="entry name" value="PTS_EIIC-Cellobiose"/>
    <property type="match status" value="1"/>
</dbReference>
<dbReference type="PANTHER" id="PTHR33989">
    <property type="match status" value="1"/>
</dbReference>
<feature type="domain" description="PTS EIIC type-3" evidence="10">
    <location>
        <begin position="4"/>
        <end position="391"/>
    </location>
</feature>
<dbReference type="InterPro" id="IPR004501">
    <property type="entry name" value="PTS_EIIC_3"/>
</dbReference>
<protein>
    <recommendedName>
        <fullName evidence="8">Permease IIC component</fullName>
    </recommendedName>
</protein>
<dbReference type="Proteomes" id="UP000422837">
    <property type="component" value="Chromosome"/>
</dbReference>
<sequence length="420" mass="45446">MQVIENKVLPILLKIGNSKHLVAIRNGISMTIPFTIVGSIFLIIGNFPIQSWMDFVSNWGPQLNAPVNVTFGILGLISAIGIGYHLGKEFGVDAISNSMLTTIGFLLATLNDDWTINLANFGASGMFTAIIVGVFVTHAFKWFVTHNIVIKMPEGVPPTVATSFATLIPGAFILTVIWIVRTLLGVDINEIITIVFQPLMQGMGTLPGMLLYTLLVCLLWICGIHGDNVLSGIATPVFLSYLADNTAAFQSGVEVPHVFADGFWIVFMCLGGTGATLGLVLNMLHSRSKMYKSIGRLSLPSAIFCINEPVIFGLPIVMNPVMLIPFIATPMVLCIGTYILMNIGIVGPIVIQVPWTIPPIIGPYLATNGSIGAAVWSVVSIAISYFIYMPFFKILEKQQVKNEAAKTQETETTIPVSISE</sequence>
<proteinExistence type="predicted"/>
<evidence type="ECO:0000256" key="8">
    <source>
        <dbReference type="PIRNR" id="PIRNR006351"/>
    </source>
</evidence>
<keyword evidence="3 8" id="KW-1003">Cell membrane</keyword>
<dbReference type="Pfam" id="PF02378">
    <property type="entry name" value="PTS_EIIC"/>
    <property type="match status" value="1"/>
</dbReference>
<dbReference type="InterPro" id="IPR003352">
    <property type="entry name" value="PTS_EIIC"/>
</dbReference>
<dbReference type="GeneID" id="15141131"/>
<evidence type="ECO:0000256" key="1">
    <source>
        <dbReference type="ARBA" id="ARBA00004651"/>
    </source>
</evidence>
<dbReference type="Proteomes" id="UP001268896">
    <property type="component" value="Unassembled WGS sequence"/>
</dbReference>
<evidence type="ECO:0000256" key="2">
    <source>
        <dbReference type="ARBA" id="ARBA00022448"/>
    </source>
</evidence>